<dbReference type="GO" id="GO:0004364">
    <property type="term" value="F:glutathione transferase activity"/>
    <property type="evidence" value="ECO:0007669"/>
    <property type="project" value="TreeGrafter"/>
</dbReference>
<proteinExistence type="predicted"/>
<comment type="subcellular location">
    <subcellularLocation>
        <location evidence="1">Membrane</location>
        <topology evidence="1">Multi-pass membrane protein</topology>
    </subcellularLocation>
</comment>
<sequence>MWTYRTVSLTKGRWLLINLGTATVAIFVRRKNKFGNHQSTSLHTIQSDIADMSTVSFTLSQDYGYVILAATSTFILNTVHGFNTGKFRKAAAIPYPAPYATNEVAKDNDDAYRFNCAQRAHANYTENHTSVLATLLIAGIEFPRVAAGLGATWVVGRYLYMAGYSNLAYGRGGKGRYRGMVAYIGQLGLLGLTIYSGLGMIMGW</sequence>
<evidence type="ECO:0000256" key="5">
    <source>
        <dbReference type="SAM" id="Phobius"/>
    </source>
</evidence>
<dbReference type="Proteomes" id="UP000077154">
    <property type="component" value="Unassembled WGS sequence"/>
</dbReference>
<feature type="transmembrane region" description="Helical" evidence="5">
    <location>
        <begin position="181"/>
        <end position="202"/>
    </location>
</feature>
<reference evidence="6" key="1">
    <citation type="submission" date="2016-03" db="EMBL/GenBank/DDBJ databases">
        <title>Updated assembly of Pseudogymnoascus destructans, the fungus causing white-nose syndrome of bats.</title>
        <authorList>
            <person name="Palmer J.M."/>
            <person name="Drees K.P."/>
            <person name="Foster J.T."/>
            <person name="Lindner D.L."/>
        </authorList>
    </citation>
    <scope>NUCLEOTIDE SEQUENCE [LARGE SCALE GENOMIC DNA]</scope>
    <source>
        <strain evidence="6">20631-21</strain>
    </source>
</reference>
<organism evidence="6">
    <name type="scientific">Pseudogymnoascus destructans</name>
    <dbReference type="NCBI Taxonomy" id="655981"/>
    <lineage>
        <taxon>Eukaryota</taxon>
        <taxon>Fungi</taxon>
        <taxon>Dikarya</taxon>
        <taxon>Ascomycota</taxon>
        <taxon>Pezizomycotina</taxon>
        <taxon>Leotiomycetes</taxon>
        <taxon>Thelebolales</taxon>
        <taxon>Thelebolaceae</taxon>
        <taxon>Pseudogymnoascus</taxon>
    </lineage>
</organism>
<dbReference type="eggNOG" id="ENOG502S4E5">
    <property type="taxonomic scope" value="Eukaryota"/>
</dbReference>
<dbReference type="RefSeq" id="XP_024322360.1">
    <property type="nucleotide sequence ID" value="XM_024469438.1"/>
</dbReference>
<keyword evidence="2 5" id="KW-0812">Transmembrane</keyword>
<dbReference type="SUPFAM" id="SSF161084">
    <property type="entry name" value="MAPEG domain-like"/>
    <property type="match status" value="1"/>
</dbReference>
<keyword evidence="4 5" id="KW-0472">Membrane</keyword>
<dbReference type="GO" id="GO:0016020">
    <property type="term" value="C:membrane"/>
    <property type="evidence" value="ECO:0007669"/>
    <property type="project" value="UniProtKB-SubCell"/>
</dbReference>
<dbReference type="PANTHER" id="PTHR10250">
    <property type="entry name" value="MICROSOMAL GLUTATHIONE S-TRANSFERASE"/>
    <property type="match status" value="1"/>
</dbReference>
<dbReference type="InterPro" id="IPR001129">
    <property type="entry name" value="Membr-assoc_MAPEG"/>
</dbReference>
<evidence type="ECO:0000313" key="6">
    <source>
        <dbReference type="EMBL" id="OAF57069.2"/>
    </source>
</evidence>
<protein>
    <recommendedName>
        <fullName evidence="7">Microsomal glutathione S-transferase 3</fullName>
    </recommendedName>
</protein>
<dbReference type="AlphaFoldDB" id="A0A177A449"/>
<dbReference type="GO" id="GO:0005783">
    <property type="term" value="C:endoplasmic reticulum"/>
    <property type="evidence" value="ECO:0007669"/>
    <property type="project" value="TreeGrafter"/>
</dbReference>
<evidence type="ECO:0000256" key="3">
    <source>
        <dbReference type="ARBA" id="ARBA00022989"/>
    </source>
</evidence>
<keyword evidence="3 5" id="KW-1133">Transmembrane helix</keyword>
<dbReference type="InterPro" id="IPR050997">
    <property type="entry name" value="MAPEG"/>
</dbReference>
<gene>
    <name evidence="6" type="ORF">VC83_05827</name>
</gene>
<dbReference type="VEuPathDB" id="FungiDB:GMDG_03604"/>
<dbReference type="GeneID" id="36288891"/>
<evidence type="ECO:0000256" key="1">
    <source>
        <dbReference type="ARBA" id="ARBA00004141"/>
    </source>
</evidence>
<dbReference type="OrthoDB" id="410651at2759"/>
<accession>A0A177A449</accession>
<evidence type="ECO:0000256" key="2">
    <source>
        <dbReference type="ARBA" id="ARBA00022692"/>
    </source>
</evidence>
<dbReference type="Pfam" id="PF01124">
    <property type="entry name" value="MAPEG"/>
    <property type="match status" value="1"/>
</dbReference>
<dbReference type="Gene3D" id="1.20.120.550">
    <property type="entry name" value="Membrane associated eicosanoid/glutathione metabolism-like domain"/>
    <property type="match status" value="1"/>
</dbReference>
<feature type="transmembrane region" description="Helical" evidence="5">
    <location>
        <begin position="12"/>
        <end position="28"/>
    </location>
</feature>
<dbReference type="GO" id="GO:0004602">
    <property type="term" value="F:glutathione peroxidase activity"/>
    <property type="evidence" value="ECO:0007669"/>
    <property type="project" value="TreeGrafter"/>
</dbReference>
<dbReference type="GO" id="GO:0005635">
    <property type="term" value="C:nuclear envelope"/>
    <property type="evidence" value="ECO:0007669"/>
    <property type="project" value="TreeGrafter"/>
</dbReference>
<dbReference type="EMBL" id="KV441401">
    <property type="protein sequence ID" value="OAF57069.2"/>
    <property type="molecule type" value="Genomic_DNA"/>
</dbReference>
<evidence type="ECO:0008006" key="7">
    <source>
        <dbReference type="Google" id="ProtNLM"/>
    </source>
</evidence>
<name>A0A177A449_9PEZI</name>
<dbReference type="PANTHER" id="PTHR10250:SF26">
    <property type="entry name" value="GLUTATHIONE S-TRANSFERASE 3, MITOCHONDRIAL"/>
    <property type="match status" value="1"/>
</dbReference>
<evidence type="ECO:0000256" key="4">
    <source>
        <dbReference type="ARBA" id="ARBA00023136"/>
    </source>
</evidence>
<dbReference type="InterPro" id="IPR023352">
    <property type="entry name" value="MAPEG-like_dom_sf"/>
</dbReference>